<proteinExistence type="predicted"/>
<dbReference type="Proteomes" id="UP000006055">
    <property type="component" value="Chromosome"/>
</dbReference>
<protein>
    <submittedName>
        <fullName evidence="1">Uncharacterized protein</fullName>
    </submittedName>
</protein>
<name>I4CEY1_DESTA</name>
<gene>
    <name evidence="1" type="ordered locus">Desti_5540</name>
</gene>
<dbReference type="KEGG" id="dti:Desti_5540"/>
<dbReference type="AlphaFoldDB" id="I4CEY1"/>
<sequence>MLDHSEKKTMIYNSLLDFLDRKGLLKERLPYTPALLEEVVFFAYKMRLITQGEVKKFLDLDRQGLKQKINEWNSGDEGNCTCRMARNPFVEQP</sequence>
<keyword evidence="2" id="KW-1185">Reference proteome</keyword>
<dbReference type="EMBL" id="CP003360">
    <property type="protein sequence ID" value="AFM28122.1"/>
    <property type="molecule type" value="Genomic_DNA"/>
</dbReference>
<evidence type="ECO:0000313" key="1">
    <source>
        <dbReference type="EMBL" id="AFM28122.1"/>
    </source>
</evidence>
<organism evidence="1 2">
    <name type="scientific">Desulfomonile tiedjei (strain ATCC 49306 / DSM 6799 / DCB-1)</name>
    <dbReference type="NCBI Taxonomy" id="706587"/>
    <lineage>
        <taxon>Bacteria</taxon>
        <taxon>Pseudomonadati</taxon>
        <taxon>Thermodesulfobacteriota</taxon>
        <taxon>Desulfomonilia</taxon>
        <taxon>Desulfomonilales</taxon>
        <taxon>Desulfomonilaceae</taxon>
        <taxon>Desulfomonile</taxon>
    </lineage>
</organism>
<accession>I4CEY1</accession>
<dbReference type="HOGENOM" id="CLU_2394975_0_0_7"/>
<evidence type="ECO:0000313" key="2">
    <source>
        <dbReference type="Proteomes" id="UP000006055"/>
    </source>
</evidence>
<reference evidence="2" key="1">
    <citation type="submission" date="2012-06" db="EMBL/GenBank/DDBJ databases">
        <title>Complete sequence of chromosome of Desulfomonile tiedjei DSM 6799.</title>
        <authorList>
            <person name="Lucas S."/>
            <person name="Copeland A."/>
            <person name="Lapidus A."/>
            <person name="Glavina del Rio T."/>
            <person name="Dalin E."/>
            <person name="Tice H."/>
            <person name="Bruce D."/>
            <person name="Goodwin L."/>
            <person name="Pitluck S."/>
            <person name="Peters L."/>
            <person name="Ovchinnikova G."/>
            <person name="Zeytun A."/>
            <person name="Lu M."/>
            <person name="Kyrpides N."/>
            <person name="Mavromatis K."/>
            <person name="Ivanova N."/>
            <person name="Brettin T."/>
            <person name="Detter J.C."/>
            <person name="Han C."/>
            <person name="Larimer F."/>
            <person name="Land M."/>
            <person name="Hauser L."/>
            <person name="Markowitz V."/>
            <person name="Cheng J.-F."/>
            <person name="Hugenholtz P."/>
            <person name="Woyke T."/>
            <person name="Wu D."/>
            <person name="Spring S."/>
            <person name="Schroeder M."/>
            <person name="Brambilla E."/>
            <person name="Klenk H.-P."/>
            <person name="Eisen J.A."/>
        </authorList>
    </citation>
    <scope>NUCLEOTIDE SEQUENCE [LARGE SCALE GENOMIC DNA]</scope>
    <source>
        <strain evidence="2">ATCC 49306 / DSM 6799 / DCB-1</strain>
    </source>
</reference>
<dbReference type="RefSeq" id="WP_014813218.1">
    <property type="nucleotide sequence ID" value="NC_018025.1"/>
</dbReference>